<dbReference type="EMBL" id="JH795859">
    <property type="protein sequence ID" value="EJU03498.1"/>
    <property type="molecule type" value="Genomic_DNA"/>
</dbReference>
<protein>
    <recommendedName>
        <fullName evidence="2">F-box domain-containing protein</fullName>
    </recommendedName>
</protein>
<dbReference type="InterPro" id="IPR001810">
    <property type="entry name" value="F-box_dom"/>
</dbReference>
<reference evidence="3 4" key="1">
    <citation type="journal article" date="2012" name="Science">
        <title>The Paleozoic origin of enzymatic lignin decomposition reconstructed from 31 fungal genomes.</title>
        <authorList>
            <person name="Floudas D."/>
            <person name="Binder M."/>
            <person name="Riley R."/>
            <person name="Barry K."/>
            <person name="Blanchette R.A."/>
            <person name="Henrissat B."/>
            <person name="Martinez A.T."/>
            <person name="Otillar R."/>
            <person name="Spatafora J.W."/>
            <person name="Yadav J.S."/>
            <person name="Aerts A."/>
            <person name="Benoit I."/>
            <person name="Boyd A."/>
            <person name="Carlson A."/>
            <person name="Copeland A."/>
            <person name="Coutinho P.M."/>
            <person name="de Vries R.P."/>
            <person name="Ferreira P."/>
            <person name="Findley K."/>
            <person name="Foster B."/>
            <person name="Gaskell J."/>
            <person name="Glotzer D."/>
            <person name="Gorecki P."/>
            <person name="Heitman J."/>
            <person name="Hesse C."/>
            <person name="Hori C."/>
            <person name="Igarashi K."/>
            <person name="Jurgens J.A."/>
            <person name="Kallen N."/>
            <person name="Kersten P."/>
            <person name="Kohler A."/>
            <person name="Kuees U."/>
            <person name="Kumar T.K.A."/>
            <person name="Kuo A."/>
            <person name="LaButti K."/>
            <person name="Larrondo L.F."/>
            <person name="Lindquist E."/>
            <person name="Ling A."/>
            <person name="Lombard V."/>
            <person name="Lucas S."/>
            <person name="Lundell T."/>
            <person name="Martin R."/>
            <person name="McLaughlin D.J."/>
            <person name="Morgenstern I."/>
            <person name="Morin E."/>
            <person name="Murat C."/>
            <person name="Nagy L.G."/>
            <person name="Nolan M."/>
            <person name="Ohm R.A."/>
            <person name="Patyshakuliyeva A."/>
            <person name="Rokas A."/>
            <person name="Ruiz-Duenas F.J."/>
            <person name="Sabat G."/>
            <person name="Salamov A."/>
            <person name="Samejima M."/>
            <person name="Schmutz J."/>
            <person name="Slot J.C."/>
            <person name="St John F."/>
            <person name="Stenlid J."/>
            <person name="Sun H."/>
            <person name="Sun S."/>
            <person name="Syed K."/>
            <person name="Tsang A."/>
            <person name="Wiebenga A."/>
            <person name="Young D."/>
            <person name="Pisabarro A."/>
            <person name="Eastwood D.C."/>
            <person name="Martin F."/>
            <person name="Cullen D."/>
            <person name="Grigoriev I.V."/>
            <person name="Hibbett D.S."/>
        </authorList>
    </citation>
    <scope>NUCLEOTIDE SEQUENCE [LARGE SCALE GENOMIC DNA]</scope>
    <source>
        <strain evidence="3 4">DJM-731 SS1</strain>
    </source>
</reference>
<proteinExistence type="predicted"/>
<evidence type="ECO:0000259" key="2">
    <source>
        <dbReference type="PROSITE" id="PS50181"/>
    </source>
</evidence>
<feature type="domain" description="F-box" evidence="2">
    <location>
        <begin position="3"/>
        <end position="49"/>
    </location>
</feature>
<dbReference type="InterPro" id="IPR036047">
    <property type="entry name" value="F-box-like_dom_sf"/>
</dbReference>
<keyword evidence="4" id="KW-1185">Reference proteome</keyword>
<dbReference type="SMART" id="SM00256">
    <property type="entry name" value="FBOX"/>
    <property type="match status" value="1"/>
</dbReference>
<gene>
    <name evidence="3" type="ORF">DACRYDRAFT_114889</name>
</gene>
<dbReference type="SMART" id="SM00320">
    <property type="entry name" value="WD40"/>
    <property type="match status" value="1"/>
</dbReference>
<evidence type="ECO:0000256" key="1">
    <source>
        <dbReference type="PROSITE-ProRule" id="PRU00221"/>
    </source>
</evidence>
<dbReference type="InterPro" id="IPR036322">
    <property type="entry name" value="WD40_repeat_dom_sf"/>
</dbReference>
<dbReference type="GeneID" id="63684965"/>
<dbReference type="AlphaFoldDB" id="M5GER1"/>
<dbReference type="HOGENOM" id="CLU_523755_0_0_1"/>
<dbReference type="Gene3D" id="1.20.1280.50">
    <property type="match status" value="1"/>
</dbReference>
<evidence type="ECO:0000313" key="4">
    <source>
        <dbReference type="Proteomes" id="UP000030653"/>
    </source>
</evidence>
<dbReference type="InterPro" id="IPR015943">
    <property type="entry name" value="WD40/YVTN_repeat-like_dom_sf"/>
</dbReference>
<dbReference type="STRING" id="1858805.M5GER1"/>
<feature type="repeat" description="WD" evidence="1">
    <location>
        <begin position="102"/>
        <end position="143"/>
    </location>
</feature>
<dbReference type="SUPFAM" id="SSF50978">
    <property type="entry name" value="WD40 repeat-like"/>
    <property type="match status" value="1"/>
</dbReference>
<dbReference type="PROSITE" id="PS50082">
    <property type="entry name" value="WD_REPEATS_2"/>
    <property type="match status" value="1"/>
</dbReference>
<dbReference type="RefSeq" id="XP_040630392.1">
    <property type="nucleotide sequence ID" value="XM_040769903.1"/>
</dbReference>
<name>M5GER1_DACPD</name>
<dbReference type="PROSITE" id="PS50181">
    <property type="entry name" value="FBOX"/>
    <property type="match status" value="1"/>
</dbReference>
<sequence>MANEPKSELPAELIIHVLEHLAPSAVLRLRCVSKQFNALATSKSVWLSLVSRLPSPVPSPLRDDSASSLPVETLIRLTHAAYALAANFASSLPVPRRTLKLKELHVDRLTCIALLPGGRFLFTGSVDGWIRCWDLATLRQVKNSQPVNAGSVGRVAQMNMEVDVSALQVHWERDDPASGAAIVVVGSYYSIESCRVFRILLPSPSHDYPLLDTPLPRYTRSSFFPLNSVVQNWCGTQSVALQDDIVAVGGHLSPIQVINWRTGIQSVLQTPEGERRSVAVIKIIPPWLVSVTRLGQIELFRLPQCVLSDVADVDSEEPGTLVASHPLPIPAGPVVSVTISTQYLYPSPPGVPARYYPLTLLVQQGQQSTVYELDPLPSPNPREFLYIFPPRPIATHPHPPTQRPESAFLGASGLRCASTSSIRDFLPFNRLLLWSPSPPPLPVLGPPAFTPSPATRTPTPAITHCEPTLTPRTVKDDIRDPESVWMWEESKDLYTEVALEEEMGRVVVGTARGGCWVFDF</sequence>
<dbReference type="SUPFAM" id="SSF81383">
    <property type="entry name" value="F-box domain"/>
    <property type="match status" value="1"/>
</dbReference>
<dbReference type="Gene3D" id="2.130.10.10">
    <property type="entry name" value="YVTN repeat-like/Quinoprotein amine dehydrogenase"/>
    <property type="match status" value="1"/>
</dbReference>
<dbReference type="PROSITE" id="PS50294">
    <property type="entry name" value="WD_REPEATS_REGION"/>
    <property type="match status" value="1"/>
</dbReference>
<evidence type="ECO:0000313" key="3">
    <source>
        <dbReference type="EMBL" id="EJU03498.1"/>
    </source>
</evidence>
<accession>M5GER1</accession>
<organism evidence="3 4">
    <name type="scientific">Dacryopinax primogenitus (strain DJM 731)</name>
    <name type="common">Brown rot fungus</name>
    <dbReference type="NCBI Taxonomy" id="1858805"/>
    <lineage>
        <taxon>Eukaryota</taxon>
        <taxon>Fungi</taxon>
        <taxon>Dikarya</taxon>
        <taxon>Basidiomycota</taxon>
        <taxon>Agaricomycotina</taxon>
        <taxon>Dacrymycetes</taxon>
        <taxon>Dacrymycetales</taxon>
        <taxon>Dacrymycetaceae</taxon>
        <taxon>Dacryopinax</taxon>
    </lineage>
</organism>
<dbReference type="OrthoDB" id="10250769at2759"/>
<dbReference type="Pfam" id="PF12937">
    <property type="entry name" value="F-box-like"/>
    <property type="match status" value="1"/>
</dbReference>
<keyword evidence="1" id="KW-0853">WD repeat</keyword>
<dbReference type="Proteomes" id="UP000030653">
    <property type="component" value="Unassembled WGS sequence"/>
</dbReference>
<dbReference type="InterPro" id="IPR001680">
    <property type="entry name" value="WD40_rpt"/>
</dbReference>
<dbReference type="CDD" id="cd09917">
    <property type="entry name" value="F-box_SF"/>
    <property type="match status" value="1"/>
</dbReference>